<dbReference type="GO" id="GO:0005654">
    <property type="term" value="C:nucleoplasm"/>
    <property type="evidence" value="ECO:0007669"/>
    <property type="project" value="UniProtKB-ARBA"/>
</dbReference>
<keyword evidence="8" id="KW-0238">DNA-binding</keyword>
<evidence type="ECO:0000259" key="12">
    <source>
        <dbReference type="PROSITE" id="PS51011"/>
    </source>
</evidence>
<dbReference type="InterPro" id="IPR033388">
    <property type="entry name" value="BAF250_C"/>
</dbReference>
<gene>
    <name evidence="13" type="primary">LOC109111495</name>
</gene>
<feature type="compositionally biased region" description="Low complexity" evidence="11">
    <location>
        <begin position="377"/>
        <end position="393"/>
    </location>
</feature>
<feature type="compositionally biased region" description="Polar residues" evidence="11">
    <location>
        <begin position="196"/>
        <end position="233"/>
    </location>
</feature>
<feature type="compositionally biased region" description="Polar residues" evidence="11">
    <location>
        <begin position="148"/>
        <end position="162"/>
    </location>
</feature>
<dbReference type="Ensembl" id="ENSCCRT00020102454.1">
    <property type="protein sequence ID" value="ENSCCRP00020093757.1"/>
    <property type="gene ID" value="ENSCCRG00020040491.1"/>
</dbReference>
<dbReference type="FunFam" id="1.10.150.60:FF:000002">
    <property type="entry name" value="AT-rich interactive domain-containing protein 1B"/>
    <property type="match status" value="1"/>
</dbReference>
<dbReference type="InterPro" id="IPR036431">
    <property type="entry name" value="ARID_dom_sf"/>
</dbReference>
<dbReference type="GO" id="GO:0035060">
    <property type="term" value="C:brahma complex"/>
    <property type="evidence" value="ECO:0007669"/>
    <property type="project" value="InterPro"/>
</dbReference>
<feature type="compositionally biased region" description="Polar residues" evidence="11">
    <location>
        <begin position="1044"/>
        <end position="1061"/>
    </location>
</feature>
<keyword evidence="6" id="KW-0007">Acetylation</keyword>
<organism evidence="13 14">
    <name type="scientific">Cyprinus carpio</name>
    <name type="common">Common carp</name>
    <dbReference type="NCBI Taxonomy" id="7962"/>
    <lineage>
        <taxon>Eukaryota</taxon>
        <taxon>Metazoa</taxon>
        <taxon>Chordata</taxon>
        <taxon>Craniata</taxon>
        <taxon>Vertebrata</taxon>
        <taxon>Euteleostomi</taxon>
        <taxon>Actinopterygii</taxon>
        <taxon>Neopterygii</taxon>
        <taxon>Teleostei</taxon>
        <taxon>Ostariophysi</taxon>
        <taxon>Cypriniformes</taxon>
        <taxon>Cyprinidae</taxon>
        <taxon>Cyprininae</taxon>
        <taxon>Cyprinus</taxon>
    </lineage>
</organism>
<feature type="compositionally biased region" description="Pro residues" evidence="11">
    <location>
        <begin position="867"/>
        <end position="882"/>
    </location>
</feature>
<feature type="compositionally biased region" description="Acidic residues" evidence="11">
    <location>
        <begin position="1419"/>
        <end position="1448"/>
    </location>
</feature>
<feature type="compositionally biased region" description="Low complexity" evidence="11">
    <location>
        <begin position="849"/>
        <end position="858"/>
    </location>
</feature>
<evidence type="ECO:0000256" key="2">
    <source>
        <dbReference type="ARBA" id="ARBA00022481"/>
    </source>
</evidence>
<dbReference type="GO" id="GO:0045893">
    <property type="term" value="P:positive regulation of DNA-templated transcription"/>
    <property type="evidence" value="ECO:0007669"/>
    <property type="project" value="TreeGrafter"/>
</dbReference>
<dbReference type="GO" id="GO:0006338">
    <property type="term" value="P:chromatin remodeling"/>
    <property type="evidence" value="ECO:0007669"/>
    <property type="project" value="InterPro"/>
</dbReference>
<evidence type="ECO:0000256" key="7">
    <source>
        <dbReference type="ARBA" id="ARBA00023015"/>
    </source>
</evidence>
<dbReference type="Pfam" id="PF01388">
    <property type="entry name" value="ARID"/>
    <property type="match status" value="1"/>
</dbReference>
<feature type="compositionally biased region" description="Low complexity" evidence="11">
    <location>
        <begin position="418"/>
        <end position="428"/>
    </location>
</feature>
<sequence>MAAQVASLNTSPPAELKKPEREPRDEPVLADNKEPRADGGSPGQRELQDGADVGNAAGGGAGDPDMKNGNGNPSRVNNNNSQNDPDGSNHPGTAPHHPGAFPPPPYNYNQHYNRPPFQHGGQQSPGMAGPAVMDPYPPNSHEHGYPNHFNNYSAFPNRTPYHQGQGYGVNSPRNSQPPSAGGPPGKQPPPGGTTPMSASYNSQRYSMGTAQPTSTPTLNQLLTSPSSTRSYQSFPAGEFGGQEAAAKGPGDMGSVSQFGGGHPAWQQRSHHPPPMSPGNTGQALNRAQPPGPMDQVGKIRGQHYAGGNPYSQQQGPPPGSQQGPPYPGQGYGPTGPQRYPMGMQGRTPGSMSGMQYGQQDLSGSIDDLPTGTEGALSPGVSTSGVSSSQGEQSNPAQSPFSPHTSPHLPGIRGPSPSPVGSPASGPASRTGPLSPGAMPGSQMPPRPSSVQSDGMLHSSMGQDRVYMRNPQMPYGSPQPGSTLSPRQSSGGQMHGGMGSFPQNNSMGNYGPQGGQYGPQGYPRPPGYGGMPNANYPGGPGMGGSMNPMAGQGGGGSYGGMPPGRMGPGQMGTRPYGPGMGPNMGGMPPQVASGMCPPPGMNRKPQDPAAAAGMHHGPSNSIHRPPGYPNMNQGMMGAGSPYAPPMNSMQGMMNQAGPYPMPGNMSNNSAGMAPSPEFGMDKLNQPQKLNNKVDGTPKPESKKKSSSSTTTNEKITRLYELGPEPERKMWVDRYLAFAEEKAMGMNNLPAVGRKPLDLFRLYASVKEIGGLTQVNKNKKWREIATNLNVGTSSSAASSLKKQYIQCLYAFECKIERGEDPPPEIFNNDPKKNQAKVQPPSPAGSGSLQGPQTPQSTSSSMAEGGDLKPPTPASTPHSQMPPMPGARSSVNLQDPFADGGDPAFSRRNSVTPNSGYQPGMGGPDMMGRMGPFEPNKDPFGGMRKAGEQFMSPSQGPNSGMGEQYNRGPPGPMGNIQMGQRQQYPYGPGYERRPDSSMGPDVSVGPQPNMMPSDAGMYSPNRPPQQQRLDSYSNQYPGQGAPPTGPYPNQQSGMYPQQQPNYTQKRPVDGVYGPPAKRHEVDMYPFSGQQQGPQAPVGPQSQPEMYNQYNAYPGTDRRPPGPQSQFPFGFGRDRGPNAGGPNSQPSIPPQMMGSSMSGSMPSVPDGPQGPMWPGRNEMNYPNYHNRQGPPGVPSQSQGYHGMNRSEDMMPSDQRMNHEGPWAGHVNQRQPPFGPGASGPQMARPLQSNFQSSQNHIPQVSSPAPMPRPMENRTSPSKSPYMHTGMKIQKAGPPVPASHIAQAPMQPPLIRRDMAFPPGSTEATQPVLKPRRRLTMKDIGTPEAWRVMMSLKSGLLAESTWALDTINILLYDDNSISNFNLNQLPGFLELIVEYFRRCLIEIFGILKEYEVGDPGQRTLIDPDAIDSEMSDEEGPEAEQMEEEDEDDDEDVENNTVQTSQVQVKQEKEEFTQVQKSNDKNDVEEREGEDTSCKDHLSSSTPLQDTSASQERPKQASKFDKLPIKILRKKDPFVIGRASKLGRRQAFDSGLIHWSVGGGDTTEHIQTHFESKMELLKHRKRVPVKVEPRKKVSHVVETVTEDAEKAETNEEQQQIQPQSSPVQPSSEGKSTTTASTSTSITATIDDVLSARQGSVTEEAVRGSQDGDREKNMFLFGIDLAQQSRNIKILEDEPHSKDETPLCTLSDWQDSLARRCVCVSNIVRSLSFIPGNDLEMSKHPGLLLLLGRLVLLHHWHPERKQAPVTYEKEEEEDEGVSCERDEWWWDCLEVLRENCLVTLANISGQLDLSIYPESICLPLLDGLLHWAVCPSAEAIDPFPTLGLNGTLSPQRLVLETLSKLSIQDNNVDLILATPPFSRLEKLYGFLVRMVGDRKVPVCREMAVVLLANLAQGDSVAARAIAVQKSSVGNLLGFLEDSLAATQFQQSQGSLMHLQSAHFEPTSVDMMRRAARALHALAKVEENHSEFRLYESRLLDISVSPLMNSLVSHVICDVLFLIGQS</sequence>
<feature type="compositionally biased region" description="Pro residues" evidence="11">
    <location>
        <begin position="315"/>
        <end position="327"/>
    </location>
</feature>
<dbReference type="GO" id="GO:0016514">
    <property type="term" value="C:SWI/SNF complex"/>
    <property type="evidence" value="ECO:0007669"/>
    <property type="project" value="InterPro"/>
</dbReference>
<feature type="compositionally biased region" description="Basic and acidic residues" evidence="11">
    <location>
        <begin position="15"/>
        <end position="37"/>
    </location>
</feature>
<feature type="compositionally biased region" description="Polar residues" evidence="11">
    <location>
        <begin position="904"/>
        <end position="914"/>
    </location>
</feature>
<feature type="region of interest" description="Disordered" evidence="11">
    <location>
        <begin position="1410"/>
        <end position="1515"/>
    </location>
</feature>
<feature type="region of interest" description="Disordered" evidence="11">
    <location>
        <begin position="1"/>
        <end position="715"/>
    </location>
</feature>
<accession>A0A8C2PZ40</accession>
<evidence type="ECO:0000256" key="3">
    <source>
        <dbReference type="ARBA" id="ARBA00022553"/>
    </source>
</evidence>
<dbReference type="GO" id="GO:0071565">
    <property type="term" value="C:nBAF complex"/>
    <property type="evidence" value="ECO:0007669"/>
    <property type="project" value="TreeGrafter"/>
</dbReference>
<feature type="domain" description="ARID" evidence="12">
    <location>
        <begin position="723"/>
        <end position="814"/>
    </location>
</feature>
<feature type="compositionally biased region" description="Low complexity" evidence="11">
    <location>
        <begin position="68"/>
        <end position="99"/>
    </location>
</feature>
<evidence type="ECO:0000256" key="8">
    <source>
        <dbReference type="ARBA" id="ARBA00023125"/>
    </source>
</evidence>
<feature type="compositionally biased region" description="Low complexity" evidence="11">
    <location>
        <begin position="1140"/>
        <end position="1159"/>
    </location>
</feature>
<feature type="compositionally biased region" description="Polar residues" evidence="11">
    <location>
        <begin position="1"/>
        <end position="12"/>
    </location>
</feature>
<dbReference type="Gene3D" id="1.10.150.60">
    <property type="entry name" value="ARID DNA-binding domain"/>
    <property type="match status" value="1"/>
</dbReference>
<feature type="compositionally biased region" description="Polar residues" evidence="11">
    <location>
        <begin position="1493"/>
        <end position="1505"/>
    </location>
</feature>
<evidence type="ECO:0000313" key="14">
    <source>
        <dbReference type="Proteomes" id="UP000694701"/>
    </source>
</evidence>
<evidence type="ECO:0000256" key="5">
    <source>
        <dbReference type="ARBA" id="ARBA00022902"/>
    </source>
</evidence>
<protein>
    <submittedName>
        <fullName evidence="13">AT rich interactive domain 1Ab (SWI-like)</fullName>
    </submittedName>
</protein>
<dbReference type="SMART" id="SM00501">
    <property type="entry name" value="BRIGHT"/>
    <property type="match status" value="1"/>
</dbReference>
<dbReference type="GO" id="GO:0006357">
    <property type="term" value="P:regulation of transcription by RNA polymerase II"/>
    <property type="evidence" value="ECO:0007669"/>
    <property type="project" value="TreeGrafter"/>
</dbReference>
<feature type="compositionally biased region" description="Low complexity" evidence="11">
    <location>
        <begin position="1606"/>
        <end position="1635"/>
    </location>
</feature>
<reference evidence="13" key="1">
    <citation type="submission" date="2025-08" db="UniProtKB">
        <authorList>
            <consortium name="Ensembl"/>
        </authorList>
    </citation>
    <scope>IDENTIFICATION</scope>
</reference>
<keyword evidence="7" id="KW-0805">Transcription regulation</keyword>
<evidence type="ECO:0000256" key="10">
    <source>
        <dbReference type="ARBA" id="ARBA00023242"/>
    </source>
</evidence>
<keyword evidence="10" id="KW-0539">Nucleus</keyword>
<evidence type="ECO:0000256" key="11">
    <source>
        <dbReference type="SAM" id="MobiDB-lite"/>
    </source>
</evidence>
<feature type="compositionally biased region" description="Low complexity" evidence="11">
    <location>
        <begin position="1085"/>
        <end position="1100"/>
    </location>
</feature>
<dbReference type="GO" id="GO:0031491">
    <property type="term" value="F:nucleosome binding"/>
    <property type="evidence" value="ECO:0007669"/>
    <property type="project" value="TreeGrafter"/>
</dbReference>
<proteinExistence type="predicted"/>
<feature type="compositionally biased region" description="Polar residues" evidence="11">
    <location>
        <begin position="1021"/>
        <end position="1034"/>
    </location>
</feature>
<dbReference type="Proteomes" id="UP000694701">
    <property type="component" value="Unplaced"/>
</dbReference>
<dbReference type="InterPro" id="IPR011989">
    <property type="entry name" value="ARM-like"/>
</dbReference>
<dbReference type="InterPro" id="IPR016024">
    <property type="entry name" value="ARM-type_fold"/>
</dbReference>
<feature type="region of interest" description="Disordered" evidence="11">
    <location>
        <begin position="1597"/>
        <end position="1635"/>
    </location>
</feature>
<feature type="compositionally biased region" description="Polar residues" evidence="11">
    <location>
        <begin position="1449"/>
        <end position="1459"/>
    </location>
</feature>
<dbReference type="Gene3D" id="1.25.10.10">
    <property type="entry name" value="Leucine-rich Repeat Variant"/>
    <property type="match status" value="1"/>
</dbReference>
<dbReference type="SUPFAM" id="SSF48371">
    <property type="entry name" value="ARM repeat"/>
    <property type="match status" value="1"/>
</dbReference>
<evidence type="ECO:0000256" key="6">
    <source>
        <dbReference type="ARBA" id="ARBA00022990"/>
    </source>
</evidence>
<feature type="compositionally biased region" description="Polar residues" evidence="11">
    <location>
        <begin position="347"/>
        <end position="362"/>
    </location>
</feature>
<keyword evidence="3" id="KW-0597">Phosphoprotein</keyword>
<evidence type="ECO:0000256" key="1">
    <source>
        <dbReference type="ARBA" id="ARBA00004123"/>
    </source>
</evidence>
<feature type="region of interest" description="Disordered" evidence="11">
    <location>
        <begin position="1249"/>
        <end position="1274"/>
    </location>
</feature>
<keyword evidence="9" id="KW-0804">Transcription</keyword>
<name>A0A8C2PZ40_CYPCA</name>
<dbReference type="SUPFAM" id="SSF46774">
    <property type="entry name" value="ARID-like"/>
    <property type="match status" value="1"/>
</dbReference>
<dbReference type="Pfam" id="PF12031">
    <property type="entry name" value="BAF250_C"/>
    <property type="match status" value="1"/>
</dbReference>
<dbReference type="PANTHER" id="PTHR12656">
    <property type="entry name" value="BRG-1 ASSOCIATED FACTOR 250 BAF250"/>
    <property type="match status" value="1"/>
</dbReference>
<feature type="compositionally biased region" description="Gly residues" evidence="11">
    <location>
        <begin position="550"/>
        <end position="569"/>
    </location>
</feature>
<comment type="subcellular location">
    <subcellularLocation>
        <location evidence="1">Nucleus</location>
    </subcellularLocation>
</comment>
<feature type="compositionally biased region" description="Basic and acidic residues" evidence="11">
    <location>
        <begin position="1506"/>
        <end position="1515"/>
    </location>
</feature>
<feature type="region of interest" description="Disordered" evidence="11">
    <location>
        <begin position="818"/>
        <end position="1163"/>
    </location>
</feature>
<dbReference type="SMART" id="SM01014">
    <property type="entry name" value="ARID"/>
    <property type="match status" value="1"/>
</dbReference>
<dbReference type="InterPro" id="IPR021906">
    <property type="entry name" value="BAF250/Osa"/>
</dbReference>
<dbReference type="PROSITE" id="PS51011">
    <property type="entry name" value="ARID"/>
    <property type="match status" value="1"/>
</dbReference>
<feature type="compositionally biased region" description="Polar residues" evidence="11">
    <location>
        <begin position="394"/>
        <end position="404"/>
    </location>
</feature>
<dbReference type="GO" id="GO:0003677">
    <property type="term" value="F:DNA binding"/>
    <property type="evidence" value="ECO:0007669"/>
    <property type="project" value="UniProtKB-KW"/>
</dbReference>
<evidence type="ECO:0000313" key="13">
    <source>
        <dbReference type="Ensembl" id="ENSCCRP00020093757.1"/>
    </source>
</evidence>
<feature type="compositionally biased region" description="Low complexity" evidence="11">
    <location>
        <begin position="107"/>
        <end position="116"/>
    </location>
</feature>
<dbReference type="PANTHER" id="PTHR12656:SF12">
    <property type="entry name" value="AT-RICH INTERACTIVE DOMAIN-CONTAINING PROTEIN 1A"/>
    <property type="match status" value="1"/>
</dbReference>
<keyword evidence="4" id="KW-0156">Chromatin regulator</keyword>
<dbReference type="InterPro" id="IPR001606">
    <property type="entry name" value="ARID_dom"/>
</dbReference>
<keyword evidence="5" id="KW-0524">Neurogenesis</keyword>
<dbReference type="GO" id="GO:0007399">
    <property type="term" value="P:nervous system development"/>
    <property type="evidence" value="ECO:0007669"/>
    <property type="project" value="UniProtKB-KW"/>
</dbReference>
<evidence type="ECO:0000256" key="4">
    <source>
        <dbReference type="ARBA" id="ARBA00022853"/>
    </source>
</evidence>
<keyword evidence="2" id="KW-0488">Methylation</keyword>
<feature type="compositionally biased region" description="Basic and acidic residues" evidence="11">
    <location>
        <begin position="1460"/>
        <end position="1492"/>
    </location>
</feature>
<evidence type="ECO:0000256" key="9">
    <source>
        <dbReference type="ARBA" id="ARBA00023163"/>
    </source>
</evidence>
<feature type="compositionally biased region" description="Polar residues" evidence="11">
    <location>
        <begin position="1249"/>
        <end position="1258"/>
    </location>
</feature>